<dbReference type="GO" id="GO:0005737">
    <property type="term" value="C:cytoplasm"/>
    <property type="evidence" value="ECO:0007669"/>
    <property type="project" value="UniProtKB-SubCell"/>
</dbReference>
<dbReference type="AlphaFoldDB" id="A0A1U7NNK2"/>
<evidence type="ECO:0000256" key="3">
    <source>
        <dbReference type="ARBA" id="ARBA00022490"/>
    </source>
</evidence>
<evidence type="ECO:0000256" key="4">
    <source>
        <dbReference type="ARBA" id="ARBA00022917"/>
    </source>
</evidence>
<accession>A0A1U7NNK2</accession>
<gene>
    <name evidence="5" type="primary">frr</name>
    <name evidence="7" type="ORF">BO225_04290</name>
</gene>
<protein>
    <recommendedName>
        <fullName evidence="5">Ribosome-recycling factor</fullName>
        <shortName evidence="5">RRF</shortName>
    </recommendedName>
    <alternativeName>
        <fullName evidence="5">Ribosome-releasing factor</fullName>
    </alternativeName>
</protein>
<dbReference type="GeneID" id="78275168"/>
<comment type="caution">
    <text evidence="7">The sequence shown here is derived from an EMBL/GenBank/DDBJ whole genome shotgun (WGS) entry which is preliminary data.</text>
</comment>
<evidence type="ECO:0000256" key="5">
    <source>
        <dbReference type="HAMAP-Rule" id="MF_00040"/>
    </source>
</evidence>
<evidence type="ECO:0000256" key="2">
    <source>
        <dbReference type="ARBA" id="ARBA00005912"/>
    </source>
</evidence>
<dbReference type="NCBIfam" id="TIGR00496">
    <property type="entry name" value="frr"/>
    <property type="match status" value="1"/>
</dbReference>
<dbReference type="FunFam" id="1.10.132.20:FF:000001">
    <property type="entry name" value="Ribosome-recycling factor"/>
    <property type="match status" value="1"/>
</dbReference>
<dbReference type="GO" id="GO:0006415">
    <property type="term" value="P:translational termination"/>
    <property type="evidence" value="ECO:0007669"/>
    <property type="project" value="UniProtKB-UniRule"/>
</dbReference>
<dbReference type="FunFam" id="3.30.1360.40:FF:000001">
    <property type="entry name" value="Ribosome-recycling factor"/>
    <property type="match status" value="1"/>
</dbReference>
<evidence type="ECO:0000313" key="8">
    <source>
        <dbReference type="Proteomes" id="UP000186705"/>
    </source>
</evidence>
<organism evidence="7 8">
    <name type="scientific">Dubosiella newyorkensis</name>
    <dbReference type="NCBI Taxonomy" id="1862672"/>
    <lineage>
        <taxon>Bacteria</taxon>
        <taxon>Bacillati</taxon>
        <taxon>Bacillota</taxon>
        <taxon>Erysipelotrichia</taxon>
        <taxon>Erysipelotrichales</taxon>
        <taxon>Erysipelotrichaceae</taxon>
        <taxon>Dubosiella</taxon>
    </lineage>
</organism>
<dbReference type="Gene3D" id="1.10.132.20">
    <property type="entry name" value="Ribosome-recycling factor"/>
    <property type="match status" value="1"/>
</dbReference>
<reference evidence="7 8" key="1">
    <citation type="submission" date="2016-11" db="EMBL/GenBank/DDBJ databases">
        <title>Description of two novel members of the family Erysipelotrichaceae: Ileibacterium lipovorans gen. nov., sp. nov. and Dubosiella newyorkensis, gen. nov., sp. nov.</title>
        <authorList>
            <person name="Cox L.M."/>
            <person name="Sohn J."/>
            <person name="Tyrrell K.L."/>
            <person name="Citron D.M."/>
            <person name="Lawson P.A."/>
            <person name="Patel N.B."/>
            <person name="Iizumi T."/>
            <person name="Perez-Perez G.I."/>
            <person name="Goldstein E.J."/>
            <person name="Blaser M.J."/>
        </authorList>
    </citation>
    <scope>NUCLEOTIDE SEQUENCE [LARGE SCALE GENOMIC DNA]</scope>
    <source>
        <strain evidence="7 8">NYU-BL-A4</strain>
    </source>
</reference>
<dbReference type="SUPFAM" id="SSF55194">
    <property type="entry name" value="Ribosome recycling factor, RRF"/>
    <property type="match status" value="1"/>
</dbReference>
<keyword evidence="3 5" id="KW-0963">Cytoplasm</keyword>
<keyword evidence="4 5" id="KW-0648">Protein biosynthesis</keyword>
<comment type="similarity">
    <text evidence="2 5">Belongs to the RRF family.</text>
</comment>
<dbReference type="Pfam" id="PF01765">
    <property type="entry name" value="RRF"/>
    <property type="match status" value="1"/>
</dbReference>
<dbReference type="Proteomes" id="UP000186705">
    <property type="component" value="Unassembled WGS sequence"/>
</dbReference>
<evidence type="ECO:0000259" key="6">
    <source>
        <dbReference type="Pfam" id="PF01765"/>
    </source>
</evidence>
<dbReference type="InterPro" id="IPR002661">
    <property type="entry name" value="Ribosome_recyc_fac"/>
</dbReference>
<dbReference type="RefSeq" id="WP_076341053.1">
    <property type="nucleotide sequence ID" value="NZ_CAJTMI010000018.1"/>
</dbReference>
<evidence type="ECO:0000256" key="1">
    <source>
        <dbReference type="ARBA" id="ARBA00004496"/>
    </source>
</evidence>
<sequence length="181" mass="20595">MNEHLEKAELKMMTAIENLESNLATIRTGRANSQILDRVRVDYYGEPTPINQIARISVVEGTQLVIKPYDRSTVKSIAHAIQAANLGLNPQAEADQIRILVPQLTQDRRKQLAKDAQKFAEECKVAVRNVRRDCNDAIKKDKEISEDITKELLNDTQKLTDKFIKDIETIVNEKKDEILNV</sequence>
<proteinExistence type="inferred from homology"/>
<dbReference type="STRING" id="1862672.BO225_04290"/>
<comment type="subcellular location">
    <subcellularLocation>
        <location evidence="1 5">Cytoplasm</location>
    </subcellularLocation>
</comment>
<dbReference type="OrthoDB" id="9804006at2"/>
<dbReference type="GO" id="GO:0043023">
    <property type="term" value="F:ribosomal large subunit binding"/>
    <property type="evidence" value="ECO:0007669"/>
    <property type="project" value="TreeGrafter"/>
</dbReference>
<feature type="domain" description="Ribosome recycling factor" evidence="6">
    <location>
        <begin position="19"/>
        <end position="179"/>
    </location>
</feature>
<dbReference type="InterPro" id="IPR036191">
    <property type="entry name" value="RRF_sf"/>
</dbReference>
<dbReference type="PANTHER" id="PTHR20982">
    <property type="entry name" value="RIBOSOME RECYCLING FACTOR"/>
    <property type="match status" value="1"/>
</dbReference>
<dbReference type="HAMAP" id="MF_00040">
    <property type="entry name" value="RRF"/>
    <property type="match status" value="1"/>
</dbReference>
<evidence type="ECO:0000313" key="7">
    <source>
        <dbReference type="EMBL" id="OLU46906.1"/>
    </source>
</evidence>
<dbReference type="Gene3D" id="3.30.1360.40">
    <property type="match status" value="1"/>
</dbReference>
<dbReference type="EMBL" id="MPKA01000057">
    <property type="protein sequence ID" value="OLU46906.1"/>
    <property type="molecule type" value="Genomic_DNA"/>
</dbReference>
<dbReference type="CDD" id="cd00520">
    <property type="entry name" value="RRF"/>
    <property type="match status" value="1"/>
</dbReference>
<dbReference type="PANTHER" id="PTHR20982:SF3">
    <property type="entry name" value="MITOCHONDRIAL RIBOSOME RECYCLING FACTOR PSEUDO 1"/>
    <property type="match status" value="1"/>
</dbReference>
<keyword evidence="8" id="KW-1185">Reference proteome</keyword>
<name>A0A1U7NNK2_9FIRM</name>
<dbReference type="InterPro" id="IPR023584">
    <property type="entry name" value="Ribosome_recyc_fac_dom"/>
</dbReference>
<comment type="function">
    <text evidence="5">Responsible for the release of ribosomes from messenger RNA at the termination of protein biosynthesis. May increase the efficiency of translation by recycling ribosomes from one round of translation to another.</text>
</comment>